<dbReference type="RefSeq" id="YP_010675550.1">
    <property type="nucleotide sequence ID" value="NC_071005.1"/>
</dbReference>
<dbReference type="InterPro" id="IPR041352">
    <property type="entry name" value="Mtd_N"/>
</dbReference>
<organism evidence="2 3">
    <name type="scientific">Gordonia phage Chidiebere</name>
    <dbReference type="NCBI Taxonomy" id="2656530"/>
    <lineage>
        <taxon>Viruses</taxon>
        <taxon>Duplodnaviria</taxon>
        <taxon>Heunggongvirae</taxon>
        <taxon>Uroviricota</taxon>
        <taxon>Caudoviricetes</taxon>
        <taxon>Chidieberevirus</taxon>
        <taxon>Chidieberevirus chidiebere</taxon>
    </lineage>
</organism>
<accession>A0A649VMK1</accession>
<dbReference type="KEGG" id="vg:77951877"/>
<gene>
    <name evidence="2" type="primary">32</name>
    <name evidence="2" type="ORF">PBI_CHIDIEBERE_32</name>
</gene>
<dbReference type="SUPFAM" id="SSF69349">
    <property type="entry name" value="Phage fibre proteins"/>
    <property type="match status" value="1"/>
</dbReference>
<dbReference type="EMBL" id="MN586022">
    <property type="protein sequence ID" value="QGJ92923.1"/>
    <property type="molecule type" value="Genomic_DNA"/>
</dbReference>
<proteinExistence type="predicted"/>
<reference evidence="2 3" key="1">
    <citation type="submission" date="2019-10" db="EMBL/GenBank/DDBJ databases">
        <authorList>
            <person name="Zack K.M."/>
            <person name="Garlena R.A."/>
            <person name="Russell D.A."/>
            <person name="Pope W.H."/>
            <person name="Jacobs-Sera D."/>
            <person name="Hatfull G.F."/>
        </authorList>
    </citation>
    <scope>NUCLEOTIDE SEQUENCE [LARGE SCALE GENOMIC DNA]</scope>
</reference>
<dbReference type="Proteomes" id="UP000423645">
    <property type="component" value="Segment"/>
</dbReference>
<keyword evidence="3" id="KW-1185">Reference proteome</keyword>
<feature type="domain" description="Major tropism determinant N-terminal" evidence="1">
    <location>
        <begin position="9"/>
        <end position="46"/>
    </location>
</feature>
<protein>
    <recommendedName>
        <fullName evidence="1">Major tropism determinant N-terminal domain-containing protein</fullName>
    </recommendedName>
</protein>
<evidence type="ECO:0000313" key="2">
    <source>
        <dbReference type="EMBL" id="QGJ92923.1"/>
    </source>
</evidence>
<evidence type="ECO:0000313" key="3">
    <source>
        <dbReference type="Proteomes" id="UP000423645"/>
    </source>
</evidence>
<dbReference type="GeneID" id="77951877"/>
<name>A0A649VMK1_9CAUD</name>
<evidence type="ECO:0000259" key="1">
    <source>
        <dbReference type="Pfam" id="PF18454"/>
    </source>
</evidence>
<sequence>MKNLTPIFRLRRDTAAEWVDANTVLDDGEPAYDKTNRGIKIGDGVTPWNELPWVAKAAADGEEPEWYAKPATGIPASDLDVATQTRLNDALLKSGNLLGLADKAVSRTNLGLGGASVLDVGTAAGTVAAGDDSRFTNTRTPTDNTVTKAKLTANLIPYDFSFLAVGPANGRTVGAGDNSLGVRIPRAITIQGVYFRCSTPDASGTTAVELRRNGAQIAGTSLSMASAAQIAGVGATGLSVALAAGDILTVQITAVGTTPGKGLVADITAAWT</sequence>
<dbReference type="Pfam" id="PF18454">
    <property type="entry name" value="Mtd_N"/>
    <property type="match status" value="1"/>
</dbReference>